<gene>
    <name evidence="1" type="ORF">FOMPIDRAFT_118038</name>
</gene>
<evidence type="ECO:0000313" key="1">
    <source>
        <dbReference type="EMBL" id="EPT04709.1"/>
    </source>
</evidence>
<accession>S8ENX9</accession>
<sequence>MQYMKYYGIMQTQCVLDTSSMDDLSYEEMIFNYVEEKHIRKYSLLDAEQIATAQQRGALSSTSNSTESFEDIKIRCRTSFP</sequence>
<organism evidence="1 2">
    <name type="scientific">Fomitopsis schrenkii</name>
    <name type="common">Brown rot fungus</name>
    <dbReference type="NCBI Taxonomy" id="2126942"/>
    <lineage>
        <taxon>Eukaryota</taxon>
        <taxon>Fungi</taxon>
        <taxon>Dikarya</taxon>
        <taxon>Basidiomycota</taxon>
        <taxon>Agaricomycotina</taxon>
        <taxon>Agaricomycetes</taxon>
        <taxon>Polyporales</taxon>
        <taxon>Fomitopsis</taxon>
    </lineage>
</organism>
<dbReference type="Proteomes" id="UP000015241">
    <property type="component" value="Unassembled WGS sequence"/>
</dbReference>
<keyword evidence="2" id="KW-1185">Reference proteome</keyword>
<dbReference type="InParanoid" id="S8ENX9"/>
<reference evidence="1 2" key="1">
    <citation type="journal article" date="2012" name="Science">
        <title>The Paleozoic origin of enzymatic lignin decomposition reconstructed from 31 fungal genomes.</title>
        <authorList>
            <person name="Floudas D."/>
            <person name="Binder M."/>
            <person name="Riley R."/>
            <person name="Barry K."/>
            <person name="Blanchette R.A."/>
            <person name="Henrissat B."/>
            <person name="Martinez A.T."/>
            <person name="Otillar R."/>
            <person name="Spatafora J.W."/>
            <person name="Yadav J.S."/>
            <person name="Aerts A."/>
            <person name="Benoit I."/>
            <person name="Boyd A."/>
            <person name="Carlson A."/>
            <person name="Copeland A."/>
            <person name="Coutinho P.M."/>
            <person name="de Vries R.P."/>
            <person name="Ferreira P."/>
            <person name="Findley K."/>
            <person name="Foster B."/>
            <person name="Gaskell J."/>
            <person name="Glotzer D."/>
            <person name="Gorecki P."/>
            <person name="Heitman J."/>
            <person name="Hesse C."/>
            <person name="Hori C."/>
            <person name="Igarashi K."/>
            <person name="Jurgens J.A."/>
            <person name="Kallen N."/>
            <person name="Kersten P."/>
            <person name="Kohler A."/>
            <person name="Kuees U."/>
            <person name="Kumar T.K.A."/>
            <person name="Kuo A."/>
            <person name="LaButti K."/>
            <person name="Larrondo L.F."/>
            <person name="Lindquist E."/>
            <person name="Ling A."/>
            <person name="Lombard V."/>
            <person name="Lucas S."/>
            <person name="Lundell T."/>
            <person name="Martin R."/>
            <person name="McLaughlin D.J."/>
            <person name="Morgenstern I."/>
            <person name="Morin E."/>
            <person name="Murat C."/>
            <person name="Nagy L.G."/>
            <person name="Nolan M."/>
            <person name="Ohm R.A."/>
            <person name="Patyshakuliyeva A."/>
            <person name="Rokas A."/>
            <person name="Ruiz-Duenas F.J."/>
            <person name="Sabat G."/>
            <person name="Salamov A."/>
            <person name="Samejima M."/>
            <person name="Schmutz J."/>
            <person name="Slot J.C."/>
            <person name="St John F."/>
            <person name="Stenlid J."/>
            <person name="Sun H."/>
            <person name="Sun S."/>
            <person name="Syed K."/>
            <person name="Tsang A."/>
            <person name="Wiebenga A."/>
            <person name="Young D."/>
            <person name="Pisabarro A."/>
            <person name="Eastwood D.C."/>
            <person name="Martin F."/>
            <person name="Cullen D."/>
            <person name="Grigoriev I.V."/>
            <person name="Hibbett D.S."/>
        </authorList>
    </citation>
    <scope>NUCLEOTIDE SEQUENCE</scope>
    <source>
        <strain evidence="2">FP-58527</strain>
    </source>
</reference>
<protein>
    <submittedName>
        <fullName evidence="1">Uncharacterized protein</fullName>
    </submittedName>
</protein>
<dbReference type="HOGENOM" id="CLU_2573923_0_0_1"/>
<evidence type="ECO:0000313" key="2">
    <source>
        <dbReference type="Proteomes" id="UP000015241"/>
    </source>
</evidence>
<dbReference type="AlphaFoldDB" id="S8ENX9"/>
<name>S8ENX9_FOMSC</name>
<dbReference type="EMBL" id="KE504126">
    <property type="protein sequence ID" value="EPT04709.1"/>
    <property type="molecule type" value="Genomic_DNA"/>
</dbReference>
<proteinExistence type="predicted"/>